<dbReference type="InterPro" id="IPR029058">
    <property type="entry name" value="AB_hydrolase_fold"/>
</dbReference>
<dbReference type="PRINTS" id="PR00111">
    <property type="entry name" value="ABHYDROLASE"/>
</dbReference>
<dbReference type="AlphaFoldDB" id="A0AAJ5X4P1"/>
<dbReference type="Pfam" id="PF00561">
    <property type="entry name" value="Abhydrolase_1"/>
    <property type="match status" value="1"/>
</dbReference>
<keyword evidence="1 3" id="KW-0378">Hydrolase</keyword>
<proteinExistence type="predicted"/>
<dbReference type="PANTHER" id="PTHR43329">
    <property type="entry name" value="EPOXIDE HYDROLASE"/>
    <property type="match status" value="1"/>
</dbReference>
<name>A0AAJ5X4P1_9SPHN</name>
<reference evidence="3" key="1">
    <citation type="submission" date="2023-03" db="EMBL/GenBank/DDBJ databases">
        <title>Andean soil-derived lignocellulolytic bacterial consortium as a source of novel taxa and putative plastic-active enzymes.</title>
        <authorList>
            <person name="Diaz-Garcia L."/>
            <person name="Chuvochina M."/>
            <person name="Feuerriegel G."/>
            <person name="Bunk B."/>
            <person name="Sproer C."/>
            <person name="Streit W.R."/>
            <person name="Rodriguez L.M."/>
            <person name="Overmann J."/>
            <person name="Jimenez D.J."/>
        </authorList>
    </citation>
    <scope>NUCLEOTIDE SEQUENCE</scope>
    <source>
        <strain evidence="3">MAG 26</strain>
    </source>
</reference>
<dbReference type="EMBL" id="CP119316">
    <property type="protein sequence ID" value="WEK47685.1"/>
    <property type="molecule type" value="Genomic_DNA"/>
</dbReference>
<gene>
    <name evidence="3" type="ORF">P0Y56_05170</name>
</gene>
<accession>A0AAJ5X4P1</accession>
<evidence type="ECO:0000259" key="2">
    <source>
        <dbReference type="Pfam" id="PF00561"/>
    </source>
</evidence>
<sequence length="303" mass="33881">MNEELRPVRLANGLDLAVWDSGPKDAPVLVFLHGFPESHRSWRHQIRHFNQTYRCIAPDQRGYGQSSKPQDVLSYTADRLIGDIFQLADALGIGHFTIVGHDWGGAIAWPLAMFGQASGRVTRAVIANAPHAALFQKLLWLDPVQRKASQYMRAFRDPANDPLVREHGLGALLMTALNWKQSPALEPEERDFMLAAWQDREAAFGMLNWYRASAIEVPNEDAPYELPQDWAPVPLPKLTIPVLVIWALDDLALPPANIEGLDEQVEDLTLVTIPGSGHFVQWEKPAEVIAAMEDFLDRTQDAG</sequence>
<dbReference type="PRINTS" id="PR00412">
    <property type="entry name" value="EPOXHYDRLASE"/>
</dbReference>
<protein>
    <submittedName>
        <fullName evidence="3">Alpha/beta hydrolase</fullName>
    </submittedName>
</protein>
<dbReference type="KEGG" id="acob:P0Y56_05170"/>
<dbReference type="SUPFAM" id="SSF53474">
    <property type="entry name" value="alpha/beta-Hydrolases"/>
    <property type="match status" value="1"/>
</dbReference>
<dbReference type="InterPro" id="IPR000073">
    <property type="entry name" value="AB_hydrolase_1"/>
</dbReference>
<organism evidence="3 4">
    <name type="scientific">Candidatus Andeanibacterium colombiense</name>
    <dbReference type="NCBI Taxonomy" id="3121345"/>
    <lineage>
        <taxon>Bacteria</taxon>
        <taxon>Pseudomonadati</taxon>
        <taxon>Pseudomonadota</taxon>
        <taxon>Alphaproteobacteria</taxon>
        <taxon>Sphingomonadales</taxon>
        <taxon>Sphingomonadaceae</taxon>
        <taxon>Candidatus Andeanibacterium</taxon>
    </lineage>
</organism>
<dbReference type="Proteomes" id="UP001218362">
    <property type="component" value="Chromosome"/>
</dbReference>
<dbReference type="InterPro" id="IPR000639">
    <property type="entry name" value="Epox_hydrolase-like"/>
</dbReference>
<feature type="domain" description="AB hydrolase-1" evidence="2">
    <location>
        <begin position="27"/>
        <end position="285"/>
    </location>
</feature>
<evidence type="ECO:0000313" key="3">
    <source>
        <dbReference type="EMBL" id="WEK47685.1"/>
    </source>
</evidence>
<evidence type="ECO:0000313" key="4">
    <source>
        <dbReference type="Proteomes" id="UP001218362"/>
    </source>
</evidence>
<dbReference type="Gene3D" id="3.40.50.1820">
    <property type="entry name" value="alpha/beta hydrolase"/>
    <property type="match status" value="1"/>
</dbReference>
<dbReference type="GO" id="GO:0016787">
    <property type="term" value="F:hydrolase activity"/>
    <property type="evidence" value="ECO:0007669"/>
    <property type="project" value="UniProtKB-KW"/>
</dbReference>
<evidence type="ECO:0000256" key="1">
    <source>
        <dbReference type="ARBA" id="ARBA00022801"/>
    </source>
</evidence>